<keyword evidence="1 7" id="KW-0723">Serine/threonine-protein kinase</keyword>
<dbReference type="SUPFAM" id="SSF56112">
    <property type="entry name" value="Protein kinase-like (PK-like)"/>
    <property type="match status" value="1"/>
</dbReference>
<dbReference type="InterPro" id="IPR017441">
    <property type="entry name" value="Protein_kinase_ATP_BS"/>
</dbReference>
<evidence type="ECO:0000259" key="9">
    <source>
        <dbReference type="PROSITE" id="PS50011"/>
    </source>
</evidence>
<dbReference type="SMART" id="SM00220">
    <property type="entry name" value="S_TKc"/>
    <property type="match status" value="1"/>
</dbReference>
<evidence type="ECO:0000256" key="8">
    <source>
        <dbReference type="SAM" id="MobiDB-lite"/>
    </source>
</evidence>
<dbReference type="Gene3D" id="1.10.510.10">
    <property type="entry name" value="Transferase(Phosphotransferase) domain 1"/>
    <property type="match status" value="1"/>
</dbReference>
<feature type="compositionally biased region" description="Polar residues" evidence="8">
    <location>
        <begin position="56"/>
        <end position="71"/>
    </location>
</feature>
<dbReference type="PANTHER" id="PTHR45646">
    <property type="entry name" value="SERINE/THREONINE-PROTEIN KINASE DOA-RELATED"/>
    <property type="match status" value="1"/>
</dbReference>
<evidence type="ECO:0000313" key="10">
    <source>
        <dbReference type="EMBL" id="KAF9323616.1"/>
    </source>
</evidence>
<keyword evidence="5 6" id="KW-0067">ATP-binding</keyword>
<proteinExistence type="inferred from homology"/>
<dbReference type="EMBL" id="JAAAUY010001248">
    <property type="protein sequence ID" value="KAF9323616.1"/>
    <property type="molecule type" value="Genomic_DNA"/>
</dbReference>
<feature type="binding site" evidence="6">
    <location>
        <position position="175"/>
    </location>
    <ligand>
        <name>ATP</name>
        <dbReference type="ChEBI" id="CHEBI:30616"/>
    </ligand>
</feature>
<name>A0A9P5VH69_9FUNG</name>
<evidence type="ECO:0000256" key="2">
    <source>
        <dbReference type="ARBA" id="ARBA00022679"/>
    </source>
</evidence>
<evidence type="ECO:0000256" key="7">
    <source>
        <dbReference type="RuleBase" id="RU000304"/>
    </source>
</evidence>
<dbReference type="Pfam" id="PF00069">
    <property type="entry name" value="Pkinase"/>
    <property type="match status" value="1"/>
</dbReference>
<dbReference type="PANTHER" id="PTHR45646:SF11">
    <property type="entry name" value="SERINE_THREONINE-PROTEIN KINASE DOA"/>
    <property type="match status" value="1"/>
</dbReference>
<comment type="similarity">
    <text evidence="7">Belongs to the protein kinase superfamily.</text>
</comment>
<gene>
    <name evidence="10" type="primary">KNS1_1</name>
    <name evidence="10" type="ORF">BG006_001290</name>
</gene>
<feature type="region of interest" description="Disordered" evidence="8">
    <location>
        <begin position="1"/>
        <end position="39"/>
    </location>
</feature>
<dbReference type="PROSITE" id="PS00108">
    <property type="entry name" value="PROTEIN_KINASE_ST"/>
    <property type="match status" value="1"/>
</dbReference>
<reference evidence="10" key="1">
    <citation type="journal article" date="2020" name="Fungal Divers.">
        <title>Resolving the Mortierellaceae phylogeny through synthesis of multi-gene phylogenetics and phylogenomics.</title>
        <authorList>
            <person name="Vandepol N."/>
            <person name="Liber J."/>
            <person name="Desiro A."/>
            <person name="Na H."/>
            <person name="Kennedy M."/>
            <person name="Barry K."/>
            <person name="Grigoriev I.V."/>
            <person name="Miller A.N."/>
            <person name="O'Donnell K."/>
            <person name="Stajich J.E."/>
            <person name="Bonito G."/>
        </authorList>
    </citation>
    <scope>NUCLEOTIDE SEQUENCE</scope>
    <source>
        <strain evidence="10">NVP1</strain>
    </source>
</reference>
<feature type="compositionally biased region" description="Polar residues" evidence="8">
    <location>
        <begin position="21"/>
        <end position="31"/>
    </location>
</feature>
<dbReference type="CDD" id="cd14134">
    <property type="entry name" value="PKc_CLK"/>
    <property type="match status" value="1"/>
</dbReference>
<organism evidence="10 11">
    <name type="scientific">Podila minutissima</name>
    <dbReference type="NCBI Taxonomy" id="64525"/>
    <lineage>
        <taxon>Eukaryota</taxon>
        <taxon>Fungi</taxon>
        <taxon>Fungi incertae sedis</taxon>
        <taxon>Mucoromycota</taxon>
        <taxon>Mortierellomycotina</taxon>
        <taxon>Mortierellomycetes</taxon>
        <taxon>Mortierellales</taxon>
        <taxon>Mortierellaceae</taxon>
        <taxon>Podila</taxon>
    </lineage>
</organism>
<evidence type="ECO:0000256" key="5">
    <source>
        <dbReference type="ARBA" id="ARBA00022840"/>
    </source>
</evidence>
<keyword evidence="11" id="KW-1185">Reference proteome</keyword>
<protein>
    <submittedName>
        <fullName evidence="10">Dual specificity protein kinase kns1</fullName>
    </submittedName>
</protein>
<dbReference type="InterPro" id="IPR000719">
    <property type="entry name" value="Prot_kinase_dom"/>
</dbReference>
<dbReference type="GO" id="GO:0005524">
    <property type="term" value="F:ATP binding"/>
    <property type="evidence" value="ECO:0007669"/>
    <property type="project" value="UniProtKB-UniRule"/>
</dbReference>
<dbReference type="Gene3D" id="3.30.200.20">
    <property type="entry name" value="Phosphorylase Kinase, domain 1"/>
    <property type="match status" value="1"/>
</dbReference>
<feature type="compositionally biased region" description="Low complexity" evidence="8">
    <location>
        <begin position="100"/>
        <end position="117"/>
    </location>
</feature>
<accession>A0A9P5VH69</accession>
<sequence>MSSQIPVPTASGRVTRRTNKRLPSTDLSPNGSIVPRPQANSQYTYQATPIYPSRNQQHLATSSAYSNNGVNSLPGPGATFDVPPAKKKRKSNAGLKYPASSTNYPPTYTAPSTSTLTRDVQDPSNDWDDKDGHFIVHVGKEFTGRYEIIKLLGQGTFGKVVECKDLETGNRCAIKIIRAVQKYRDASKIEARVLSTLKQHDPRNEYKCLHLNDMFDFKNHICMVFDLLGQSIYDWLKDNNFCAFPHNHIQFFARQLLTSVSFLHRLRLIHTDLKPENILLANGAYKHAHYSKSGTKTRRILINPEIRLIDFGSATFQDEHHSTVVSTRHYRAPEIILGMGWSYPCDIWSVGCILVEFLTGEALFQTHDNLEHLAMMQAVLGPFPEKIIRATHKSSQKYFVRGRLDFPNEETKNPSKKFVRALKPLSSFVEPPNNQASSLAFASDFIDLLRRLLCYDPAERITAAQALRHPYFSYLLNENGEVLATRKTS</sequence>
<keyword evidence="4 10" id="KW-0418">Kinase</keyword>
<dbReference type="PROSITE" id="PS50011">
    <property type="entry name" value="PROTEIN_KINASE_DOM"/>
    <property type="match status" value="1"/>
</dbReference>
<dbReference type="AlphaFoldDB" id="A0A9P5VH69"/>
<comment type="caution">
    <text evidence="10">The sequence shown here is derived from an EMBL/GenBank/DDBJ whole genome shotgun (WGS) entry which is preliminary data.</text>
</comment>
<dbReference type="GO" id="GO:0043484">
    <property type="term" value="P:regulation of RNA splicing"/>
    <property type="evidence" value="ECO:0007669"/>
    <property type="project" value="TreeGrafter"/>
</dbReference>
<keyword evidence="3 6" id="KW-0547">Nucleotide-binding</keyword>
<dbReference type="InterPro" id="IPR008271">
    <property type="entry name" value="Ser/Thr_kinase_AS"/>
</dbReference>
<dbReference type="PROSITE" id="PS00107">
    <property type="entry name" value="PROTEIN_KINASE_ATP"/>
    <property type="match status" value="1"/>
</dbReference>
<evidence type="ECO:0000256" key="1">
    <source>
        <dbReference type="ARBA" id="ARBA00022527"/>
    </source>
</evidence>
<keyword evidence="2" id="KW-0808">Transferase</keyword>
<dbReference type="GO" id="GO:0005634">
    <property type="term" value="C:nucleus"/>
    <property type="evidence" value="ECO:0007669"/>
    <property type="project" value="TreeGrafter"/>
</dbReference>
<dbReference type="InterPro" id="IPR051175">
    <property type="entry name" value="CLK_kinases"/>
</dbReference>
<feature type="domain" description="Protein kinase" evidence="9">
    <location>
        <begin position="146"/>
        <end position="472"/>
    </location>
</feature>
<evidence type="ECO:0000256" key="4">
    <source>
        <dbReference type="ARBA" id="ARBA00022777"/>
    </source>
</evidence>
<evidence type="ECO:0000256" key="3">
    <source>
        <dbReference type="ARBA" id="ARBA00022741"/>
    </source>
</evidence>
<evidence type="ECO:0000313" key="11">
    <source>
        <dbReference type="Proteomes" id="UP000696485"/>
    </source>
</evidence>
<evidence type="ECO:0000256" key="6">
    <source>
        <dbReference type="PROSITE-ProRule" id="PRU10141"/>
    </source>
</evidence>
<dbReference type="Proteomes" id="UP000696485">
    <property type="component" value="Unassembled WGS sequence"/>
</dbReference>
<dbReference type="InterPro" id="IPR011009">
    <property type="entry name" value="Kinase-like_dom_sf"/>
</dbReference>
<dbReference type="GO" id="GO:0004674">
    <property type="term" value="F:protein serine/threonine kinase activity"/>
    <property type="evidence" value="ECO:0007669"/>
    <property type="project" value="UniProtKB-KW"/>
</dbReference>
<feature type="region of interest" description="Disordered" evidence="8">
    <location>
        <begin position="56"/>
        <end position="124"/>
    </location>
</feature>